<proteinExistence type="predicted"/>
<dbReference type="Proteomes" id="UP000026923">
    <property type="component" value="Unassembled WGS sequence"/>
</dbReference>
<sequence length="70" mass="7576">MSQQASFGHLALIYAGKHLPLQVLHSAAGHYIGTRDIEGPVSRESAEYFRSSAAAQRALDRGGWTQLPTP</sequence>
<dbReference type="RefSeq" id="WP_003296458.1">
    <property type="nucleotide sequence ID" value="NZ_KK020675.1"/>
</dbReference>
<reference evidence="1 2" key="1">
    <citation type="journal article" date="2013" name="Genome Announc.">
        <title>Draft Genome of the Nitrogen-Fixing Bacterium Pseudomonas stutzeri Strain KOS6 Isolated from Industrial Hydrocarbon Sludge.</title>
        <authorList>
            <person name="Grigoryeva T.V."/>
            <person name="Laikov A.V."/>
            <person name="Naumova R.P."/>
            <person name="Manolov A.I."/>
            <person name="Larin A.K."/>
            <person name="Karpova I.Y."/>
            <person name="Semashko T.A."/>
            <person name="Alexeev D.G."/>
            <person name="Kostryukova E.S."/>
            <person name="Muller R."/>
            <person name="Govorun V.M."/>
        </authorList>
    </citation>
    <scope>NUCLEOTIDE SEQUENCE [LARGE SCALE GENOMIC DNA]</scope>
    <source>
        <strain evidence="1 2">KOS6</strain>
    </source>
</reference>
<evidence type="ECO:0000313" key="2">
    <source>
        <dbReference type="Proteomes" id="UP000026923"/>
    </source>
</evidence>
<dbReference type="OrthoDB" id="8563547at2"/>
<comment type="caution">
    <text evidence="1">The sequence shown here is derived from an EMBL/GenBank/DDBJ whole genome shotgun (WGS) entry which is preliminary data.</text>
</comment>
<name>A0A061JUQ0_STUST</name>
<dbReference type="AlphaFoldDB" id="A0A061JUQ0"/>
<evidence type="ECO:0000313" key="1">
    <source>
        <dbReference type="EMBL" id="EWC41949.1"/>
    </source>
</evidence>
<gene>
    <name evidence="1" type="ORF">B597_006705</name>
</gene>
<organism evidence="1 2">
    <name type="scientific">Stutzerimonas stutzeri KOS6</name>
    <dbReference type="NCBI Taxonomy" id="1218352"/>
    <lineage>
        <taxon>Bacteria</taxon>
        <taxon>Pseudomonadati</taxon>
        <taxon>Pseudomonadota</taxon>
        <taxon>Gammaproteobacteria</taxon>
        <taxon>Pseudomonadales</taxon>
        <taxon>Pseudomonadaceae</taxon>
        <taxon>Stutzerimonas</taxon>
    </lineage>
</organism>
<accession>A0A061JUQ0</accession>
<dbReference type="HOGENOM" id="CLU_174542_1_0_6"/>
<protein>
    <submittedName>
        <fullName evidence="1">Uncharacterized protein</fullName>
    </submittedName>
</protein>
<dbReference type="EMBL" id="AMCZ02000006">
    <property type="protein sequence ID" value="EWC41949.1"/>
    <property type="molecule type" value="Genomic_DNA"/>
</dbReference>
<dbReference type="eggNOG" id="ENOG5032SWA">
    <property type="taxonomic scope" value="Bacteria"/>
</dbReference>